<dbReference type="EMBL" id="CP147247">
    <property type="protein sequence ID" value="WYJ92188.1"/>
    <property type="molecule type" value="Genomic_DNA"/>
</dbReference>
<reference evidence="3" key="3">
    <citation type="submission" date="2024-03" db="EMBL/GenBank/DDBJ databases">
        <title>The Genome Sequence of Enterococcus sp. DIV0242b.</title>
        <authorList>
            <consortium name="The Broad Institute Genomics Platform"/>
            <consortium name="The Broad Institute Microbial Omics Core"/>
            <consortium name="The Broad Institute Genomic Center for Infectious Diseases"/>
            <person name="Earl A."/>
            <person name="Manson A."/>
            <person name="Gilmore M."/>
            <person name="Schwartman J."/>
            <person name="Shea T."/>
            <person name="Abouelleil A."/>
            <person name="Cao P."/>
            <person name="Chapman S."/>
            <person name="Cusick C."/>
            <person name="Young S."/>
            <person name="Neafsey D."/>
            <person name="Nusbaum C."/>
            <person name="Birren B."/>
        </authorList>
    </citation>
    <scope>NUCLEOTIDE SEQUENCE</scope>
    <source>
        <strain evidence="3">9E7_DIV0242</strain>
    </source>
</reference>
<accession>A0A242K6M5</accession>
<sequence length="158" mass="18310">MRSIEFHKFTSKDFEAYYRLVSDERVMAQITERAIPKSEAEENYQKLLLRNQETRFGSFKVLVSQTDTFIGYAHLTPKEDEAEIGYMFLPEYWNQGYGKATMQKLLELGDSSEFSLLTAIIDPENVASRRLLTSNGFETDFLGLMDGLQTEILKKRIK</sequence>
<dbReference type="PANTHER" id="PTHR43792">
    <property type="entry name" value="GNAT FAMILY, PUTATIVE (AFU_ORTHOLOGUE AFUA_3G00765)-RELATED-RELATED"/>
    <property type="match status" value="1"/>
</dbReference>
<reference evidence="3" key="2">
    <citation type="submission" date="2017-05" db="EMBL/GenBank/DDBJ databases">
        <authorList>
            <consortium name="The Broad Institute Genomics Platform"/>
            <consortium name="The Broad Institute Genomic Center for Infectious Diseases"/>
            <person name="Earl A."/>
            <person name="Manson A."/>
            <person name="Schwartman J."/>
            <person name="Gilmore M."/>
            <person name="Abouelleil A."/>
            <person name="Cao P."/>
            <person name="Chapman S."/>
            <person name="Cusick C."/>
            <person name="Shea T."/>
            <person name="Young S."/>
            <person name="Neafsey D."/>
            <person name="Nusbaum C."/>
            <person name="Birren B."/>
        </authorList>
    </citation>
    <scope>NUCLEOTIDE SEQUENCE</scope>
    <source>
        <strain evidence="3">9E7_DIV0242</strain>
    </source>
</reference>
<dbReference type="PANTHER" id="PTHR43792:SF1">
    <property type="entry name" value="N-ACETYLTRANSFERASE DOMAIN-CONTAINING PROTEIN"/>
    <property type="match status" value="1"/>
</dbReference>
<proteinExistence type="predicted"/>
<dbReference type="PROSITE" id="PS51186">
    <property type="entry name" value="GNAT"/>
    <property type="match status" value="1"/>
</dbReference>
<evidence type="ECO:0000313" key="3">
    <source>
        <dbReference type="EMBL" id="WYJ92188.1"/>
    </source>
</evidence>
<dbReference type="AlphaFoldDB" id="A0A242K6M5"/>
<dbReference type="GO" id="GO:0016747">
    <property type="term" value="F:acyltransferase activity, transferring groups other than amino-acyl groups"/>
    <property type="evidence" value="ECO:0007669"/>
    <property type="project" value="InterPro"/>
</dbReference>
<dbReference type="EMBL" id="NGMM01000003">
    <property type="protein sequence ID" value="OTP15876.1"/>
    <property type="molecule type" value="Genomic_DNA"/>
</dbReference>
<evidence type="ECO:0000313" key="2">
    <source>
        <dbReference type="EMBL" id="OTP15876.1"/>
    </source>
</evidence>
<dbReference type="OrthoDB" id="9798081at2"/>
<dbReference type="RefSeq" id="WP_086349158.1">
    <property type="nucleotide sequence ID" value="NZ_CP147247.1"/>
</dbReference>
<dbReference type="InterPro" id="IPR000182">
    <property type="entry name" value="GNAT_dom"/>
</dbReference>
<dbReference type="CDD" id="cd04301">
    <property type="entry name" value="NAT_SF"/>
    <property type="match status" value="1"/>
</dbReference>
<dbReference type="InterPro" id="IPR051531">
    <property type="entry name" value="N-acetyltransferase"/>
</dbReference>
<protein>
    <recommendedName>
        <fullName evidence="1">N-acetyltransferase domain-containing protein</fullName>
    </recommendedName>
</protein>
<dbReference type="Pfam" id="PF13302">
    <property type="entry name" value="Acetyltransf_3"/>
    <property type="match status" value="1"/>
</dbReference>
<keyword evidence="4" id="KW-1185">Reference proteome</keyword>
<gene>
    <name evidence="2" type="ORF">A5888_002090</name>
    <name evidence="3" type="ORF">A5888_003961</name>
</gene>
<reference evidence="2" key="1">
    <citation type="submission" date="2017-05" db="EMBL/GenBank/DDBJ databases">
        <title>The Genome Sequence of Enterococcus sp. 9E7_DIV0242.</title>
        <authorList>
            <consortium name="The Broad Institute Genomics Platform"/>
            <consortium name="The Broad Institute Genomic Center for Infectious Diseases"/>
            <person name="Earl A."/>
            <person name="Manson A."/>
            <person name="Schwartman J."/>
            <person name="Gilmore M."/>
            <person name="Abouelleil A."/>
            <person name="Cao P."/>
            <person name="Chapman S."/>
            <person name="Cusick C."/>
            <person name="Shea T."/>
            <person name="Young S."/>
            <person name="Neafsey D."/>
            <person name="Nusbaum C."/>
            <person name="Birren B."/>
        </authorList>
    </citation>
    <scope>NUCLEOTIDE SEQUENCE [LARGE SCALE GENOMIC DNA]</scope>
    <source>
        <strain evidence="2">9E7_DIV0242</strain>
    </source>
</reference>
<dbReference type="SUPFAM" id="SSF55729">
    <property type="entry name" value="Acyl-CoA N-acyltransferases (Nat)"/>
    <property type="match status" value="1"/>
</dbReference>
<evidence type="ECO:0000313" key="4">
    <source>
        <dbReference type="Proteomes" id="UP000195141"/>
    </source>
</evidence>
<dbReference type="Proteomes" id="UP000195141">
    <property type="component" value="Chromosome"/>
</dbReference>
<feature type="domain" description="N-acetyltransferase" evidence="1">
    <location>
        <begin position="4"/>
        <end position="158"/>
    </location>
</feature>
<evidence type="ECO:0000259" key="1">
    <source>
        <dbReference type="PROSITE" id="PS51186"/>
    </source>
</evidence>
<organism evidence="2">
    <name type="scientific">Candidatus Enterococcus clewellii</name>
    <dbReference type="NCBI Taxonomy" id="1834193"/>
    <lineage>
        <taxon>Bacteria</taxon>
        <taxon>Bacillati</taxon>
        <taxon>Bacillota</taxon>
        <taxon>Bacilli</taxon>
        <taxon>Lactobacillales</taxon>
        <taxon>Enterococcaceae</taxon>
        <taxon>Enterococcus</taxon>
    </lineage>
</organism>
<dbReference type="Gene3D" id="3.40.630.30">
    <property type="match status" value="1"/>
</dbReference>
<dbReference type="InterPro" id="IPR016181">
    <property type="entry name" value="Acyl_CoA_acyltransferase"/>
</dbReference>
<name>A0A242K6M5_9ENTE</name>